<proteinExistence type="predicted"/>
<evidence type="ECO:0000313" key="1">
    <source>
        <dbReference type="EMBL" id="MDO3680417.1"/>
    </source>
</evidence>
<sequence>MEWKQEPLYVLRDANGVIVRIEEKEPEGFESDVEWVQVEKARPKNKKGVYWPIGD</sequence>
<keyword evidence="2" id="KW-1185">Reference proteome</keyword>
<dbReference type="EMBL" id="JAUMKJ010000040">
    <property type="protein sequence ID" value="MDO3680417.1"/>
    <property type="molecule type" value="Genomic_DNA"/>
</dbReference>
<evidence type="ECO:0008006" key="3">
    <source>
        <dbReference type="Google" id="ProtNLM"/>
    </source>
</evidence>
<evidence type="ECO:0000313" key="2">
    <source>
        <dbReference type="Proteomes" id="UP001168883"/>
    </source>
</evidence>
<organism evidence="1 2">
    <name type="scientific">Paenibacillus ehimensis</name>
    <dbReference type="NCBI Taxonomy" id="79264"/>
    <lineage>
        <taxon>Bacteria</taxon>
        <taxon>Bacillati</taxon>
        <taxon>Bacillota</taxon>
        <taxon>Bacilli</taxon>
        <taxon>Bacillales</taxon>
        <taxon>Paenibacillaceae</taxon>
        <taxon>Paenibacillus</taxon>
    </lineage>
</organism>
<name>A0ABT8VHF8_9BACL</name>
<dbReference type="Proteomes" id="UP001168883">
    <property type="component" value="Unassembled WGS sequence"/>
</dbReference>
<reference evidence="1" key="1">
    <citation type="submission" date="2023-07" db="EMBL/GenBank/DDBJ databases">
        <authorList>
            <person name="Aktuganov G."/>
            <person name="Boyko T."/>
            <person name="Delegan Y."/>
            <person name="Galimzianova N."/>
            <person name="Gilvanova E."/>
            <person name="Korobov V."/>
            <person name="Kuzmina L."/>
            <person name="Melentiev A."/>
            <person name="Milman P."/>
            <person name="Ryabova A."/>
            <person name="Stupak E."/>
            <person name="Yasakov T."/>
            <person name="Zharikova N."/>
            <person name="Zhurenko E."/>
        </authorList>
    </citation>
    <scope>NUCLEOTIDE SEQUENCE</scope>
    <source>
        <strain evidence="1">IB-739</strain>
    </source>
</reference>
<accession>A0ABT8VHF8</accession>
<dbReference type="RefSeq" id="WP_302880720.1">
    <property type="nucleotide sequence ID" value="NZ_JAUMKJ010000040.1"/>
</dbReference>
<comment type="caution">
    <text evidence="1">The sequence shown here is derived from an EMBL/GenBank/DDBJ whole genome shotgun (WGS) entry which is preliminary data.</text>
</comment>
<protein>
    <recommendedName>
        <fullName evidence="3">Transposase</fullName>
    </recommendedName>
</protein>
<gene>
    <name evidence="1" type="ORF">Q3C12_25745</name>
</gene>